<evidence type="ECO:0000256" key="2">
    <source>
        <dbReference type="SAM" id="Phobius"/>
    </source>
</evidence>
<dbReference type="EMBL" id="JARK01001350">
    <property type="protein sequence ID" value="EYC24338.1"/>
    <property type="molecule type" value="Genomic_DNA"/>
</dbReference>
<keyword evidence="2" id="KW-0812">Transmembrane</keyword>
<gene>
    <name evidence="3" type="primary">Acey_s0014.g2447</name>
    <name evidence="3" type="ORF">Y032_0014g2447</name>
</gene>
<evidence type="ECO:0000256" key="1">
    <source>
        <dbReference type="SAM" id="MobiDB-lite"/>
    </source>
</evidence>
<comment type="caution">
    <text evidence="3">The sequence shown here is derived from an EMBL/GenBank/DDBJ whole genome shotgun (WGS) entry which is preliminary data.</text>
</comment>
<sequence length="385" mass="43097">MNQLLPSTRGNWSTSCQAMLPMNYSIHELRGGGEGMEVESKMVEKLCYRAHCPTEFTLPEVNNLVISVMLFLLAIAAATNIRDEKEAEIRFCFRQHESTDMSKNSKKGCSLRYKMTGDRCEGTITFRTNAETNETFLREDKNIGLVTCSRNGCLSEEKFLLGLISKASGKSGPYYGGDVFLYCFSNVVSDAFTLINNQGIPSNKADEVRVKKLEAIPWPLPGTTKGAEEEKNPESEKGTWTSQTNDFVAGTDKKAKTTVGPKKTKTKAAPGFFHGEIGGYRATFIGLGQIFVVTLAMQIYLLIYLHRMRSNYVLLARSALEQEEDDLGISEEERAKRKKKREKDAELPDDLSGTTKKLVYSLEGSIPLELFSNKTLRKMPLTRRD</sequence>
<feature type="region of interest" description="Disordered" evidence="1">
    <location>
        <begin position="221"/>
        <end position="246"/>
    </location>
</feature>
<reference evidence="4" key="1">
    <citation type="journal article" date="2015" name="Nat. Genet.">
        <title>The genome and transcriptome of the zoonotic hookworm Ancylostoma ceylanicum identify infection-specific gene families.</title>
        <authorList>
            <person name="Schwarz E.M."/>
            <person name="Hu Y."/>
            <person name="Antoshechkin I."/>
            <person name="Miller M.M."/>
            <person name="Sternberg P.W."/>
            <person name="Aroian R.V."/>
        </authorList>
    </citation>
    <scope>NUCLEOTIDE SEQUENCE</scope>
    <source>
        <strain evidence="4">HY135</strain>
    </source>
</reference>
<feature type="transmembrane region" description="Helical" evidence="2">
    <location>
        <begin position="284"/>
        <end position="305"/>
    </location>
</feature>
<name>A0A016VC76_9BILA</name>
<dbReference type="OrthoDB" id="10609113at2759"/>
<organism evidence="3 4">
    <name type="scientific">Ancylostoma ceylanicum</name>
    <dbReference type="NCBI Taxonomy" id="53326"/>
    <lineage>
        <taxon>Eukaryota</taxon>
        <taxon>Metazoa</taxon>
        <taxon>Ecdysozoa</taxon>
        <taxon>Nematoda</taxon>
        <taxon>Chromadorea</taxon>
        <taxon>Rhabditida</taxon>
        <taxon>Rhabditina</taxon>
        <taxon>Rhabditomorpha</taxon>
        <taxon>Strongyloidea</taxon>
        <taxon>Ancylostomatidae</taxon>
        <taxon>Ancylostomatinae</taxon>
        <taxon>Ancylostoma</taxon>
    </lineage>
</organism>
<dbReference type="AlphaFoldDB" id="A0A016VC76"/>
<feature type="compositionally biased region" description="Basic and acidic residues" evidence="1">
    <location>
        <begin position="226"/>
        <end position="237"/>
    </location>
</feature>
<evidence type="ECO:0000313" key="3">
    <source>
        <dbReference type="EMBL" id="EYC24338.1"/>
    </source>
</evidence>
<feature type="region of interest" description="Disordered" evidence="1">
    <location>
        <begin position="332"/>
        <end position="351"/>
    </location>
</feature>
<keyword evidence="2" id="KW-1133">Transmembrane helix</keyword>
<evidence type="ECO:0000313" key="4">
    <source>
        <dbReference type="Proteomes" id="UP000024635"/>
    </source>
</evidence>
<protein>
    <submittedName>
        <fullName evidence="3">Uncharacterized protein</fullName>
    </submittedName>
</protein>
<accession>A0A016VC76</accession>
<proteinExistence type="predicted"/>
<keyword evidence="2" id="KW-0472">Membrane</keyword>
<keyword evidence="4" id="KW-1185">Reference proteome</keyword>
<dbReference type="Proteomes" id="UP000024635">
    <property type="component" value="Unassembled WGS sequence"/>
</dbReference>